<keyword evidence="5 7" id="KW-0443">Lipid metabolism</keyword>
<keyword evidence="4 7" id="KW-0808">Transferase</keyword>
<evidence type="ECO:0000259" key="9">
    <source>
        <dbReference type="SMART" id="SM00563"/>
    </source>
</evidence>
<dbReference type="STRING" id="1453497.AT15_07655"/>
<evidence type="ECO:0000256" key="8">
    <source>
        <dbReference type="SAM" id="Phobius"/>
    </source>
</evidence>
<comment type="similarity">
    <text evidence="2 7">Belongs to the 1-acyl-sn-glycerol-3-phosphate acyltransferase family.</text>
</comment>
<dbReference type="InterPro" id="IPR004552">
    <property type="entry name" value="AGP_acyltrans"/>
</dbReference>
<evidence type="ECO:0000256" key="1">
    <source>
        <dbReference type="ARBA" id="ARBA00005189"/>
    </source>
</evidence>
<dbReference type="PATRIC" id="fig|1453497.3.peg.1525"/>
<keyword evidence="11" id="KW-1185">Reference proteome</keyword>
<evidence type="ECO:0000256" key="2">
    <source>
        <dbReference type="ARBA" id="ARBA00008655"/>
    </source>
</evidence>
<evidence type="ECO:0000313" key="10">
    <source>
        <dbReference type="EMBL" id="OAA31363.1"/>
    </source>
</evidence>
<dbReference type="GO" id="GO:0006654">
    <property type="term" value="P:phosphatidic acid biosynthetic process"/>
    <property type="evidence" value="ECO:0007669"/>
    <property type="project" value="TreeGrafter"/>
</dbReference>
<keyword evidence="6 7" id="KW-0012">Acyltransferase</keyword>
<dbReference type="PANTHER" id="PTHR10434">
    <property type="entry name" value="1-ACYL-SN-GLYCEROL-3-PHOSPHATE ACYLTRANSFERASE"/>
    <property type="match status" value="1"/>
</dbReference>
<keyword evidence="8" id="KW-1133">Transmembrane helix</keyword>
<protein>
    <recommendedName>
        <fullName evidence="7">1-acyl-sn-glycerol-3-phosphate acyltransferase</fullName>
        <ecNumber evidence="7">2.3.1.51</ecNumber>
    </recommendedName>
</protein>
<evidence type="ECO:0000256" key="7">
    <source>
        <dbReference type="RuleBase" id="RU361267"/>
    </source>
</evidence>
<organism evidence="10 11">
    <name type="scientific">Kosmotoga arenicorallina S304</name>
    <dbReference type="NCBI Taxonomy" id="1453497"/>
    <lineage>
        <taxon>Bacteria</taxon>
        <taxon>Thermotogati</taxon>
        <taxon>Thermotogota</taxon>
        <taxon>Thermotogae</taxon>
        <taxon>Kosmotogales</taxon>
        <taxon>Kosmotogaceae</taxon>
        <taxon>Kosmotoga</taxon>
    </lineage>
</organism>
<sequence>MTEIPYILLTLWLFIAFVCYVIIYGSFVLLAGWIIEKIASKEKGRKFVEREVARFGRNAFRVIGARVKAYGRDKVPQKGPMVIISNHQSTFDIPLIAGYVSGGISFIAKAEIAKIPAVAQFVKRLDGVFIERGNKLQTAGVIRNIIRVLKNGGTIMLFPEGTRSTDGKLKSFKKGSLAIPYRMKVPIIPVALDGTKDIMVKGKLLVKPAKVKLKVMDPVDPDEFESEEDLEKYLHTLIAKALTELRETV</sequence>
<dbReference type="EC" id="2.3.1.51" evidence="7"/>
<dbReference type="Pfam" id="PF01553">
    <property type="entry name" value="Acyltransferase"/>
    <property type="match status" value="1"/>
</dbReference>
<comment type="catalytic activity">
    <reaction evidence="7">
        <text>a 1-acyl-sn-glycero-3-phosphate + an acyl-CoA = a 1,2-diacyl-sn-glycero-3-phosphate + CoA</text>
        <dbReference type="Rhea" id="RHEA:19709"/>
        <dbReference type="ChEBI" id="CHEBI:57287"/>
        <dbReference type="ChEBI" id="CHEBI:57970"/>
        <dbReference type="ChEBI" id="CHEBI:58342"/>
        <dbReference type="ChEBI" id="CHEBI:58608"/>
        <dbReference type="EC" id="2.3.1.51"/>
    </reaction>
</comment>
<keyword evidence="8" id="KW-0812">Transmembrane</keyword>
<dbReference type="InterPro" id="IPR002123">
    <property type="entry name" value="Plipid/glycerol_acylTrfase"/>
</dbReference>
<dbReference type="PANTHER" id="PTHR10434:SF64">
    <property type="entry name" value="1-ACYL-SN-GLYCEROL-3-PHOSPHATE ACYLTRANSFERASE-RELATED"/>
    <property type="match status" value="1"/>
</dbReference>
<dbReference type="CDD" id="cd07989">
    <property type="entry name" value="LPLAT_AGPAT-like"/>
    <property type="match status" value="1"/>
</dbReference>
<dbReference type="GO" id="GO:0003841">
    <property type="term" value="F:1-acylglycerol-3-phosphate O-acyltransferase activity"/>
    <property type="evidence" value="ECO:0007669"/>
    <property type="project" value="UniProtKB-UniRule"/>
</dbReference>
<dbReference type="AlphaFoldDB" id="A0A176K337"/>
<proteinExistence type="inferred from homology"/>
<keyword evidence="8" id="KW-0472">Membrane</keyword>
<comment type="pathway">
    <text evidence="1">Lipid metabolism.</text>
</comment>
<dbReference type="EMBL" id="JFHK01000004">
    <property type="protein sequence ID" value="OAA31363.1"/>
    <property type="molecule type" value="Genomic_DNA"/>
</dbReference>
<gene>
    <name evidence="10" type="ORF">AT15_07655</name>
</gene>
<evidence type="ECO:0000256" key="3">
    <source>
        <dbReference type="ARBA" id="ARBA00022516"/>
    </source>
</evidence>
<reference evidence="10 11" key="1">
    <citation type="submission" date="2014-02" db="EMBL/GenBank/DDBJ databases">
        <title>Kosmotoga genome sequencing.</title>
        <authorList>
            <person name="Pollo S.M."/>
            <person name="Charchuk R."/>
            <person name="Nesbo C.L."/>
        </authorList>
    </citation>
    <scope>NUCLEOTIDE SEQUENCE [LARGE SCALE GENOMIC DNA]</scope>
    <source>
        <strain evidence="10 11">S304</strain>
    </source>
</reference>
<evidence type="ECO:0000256" key="4">
    <source>
        <dbReference type="ARBA" id="ARBA00022679"/>
    </source>
</evidence>
<keyword evidence="3 7" id="KW-0444">Lipid biosynthesis</keyword>
<dbReference type="Proteomes" id="UP000077339">
    <property type="component" value="Unassembled WGS sequence"/>
</dbReference>
<evidence type="ECO:0000313" key="11">
    <source>
        <dbReference type="Proteomes" id="UP000077339"/>
    </source>
</evidence>
<comment type="caution">
    <text evidence="10">The sequence shown here is derived from an EMBL/GenBank/DDBJ whole genome shotgun (WGS) entry which is preliminary data.</text>
</comment>
<feature type="transmembrane region" description="Helical" evidence="8">
    <location>
        <begin position="6"/>
        <end position="35"/>
    </location>
</feature>
<dbReference type="GO" id="GO:0016020">
    <property type="term" value="C:membrane"/>
    <property type="evidence" value="ECO:0007669"/>
    <property type="project" value="InterPro"/>
</dbReference>
<keyword evidence="7" id="KW-0594">Phospholipid biosynthesis</keyword>
<accession>A0A176K337</accession>
<evidence type="ECO:0000256" key="5">
    <source>
        <dbReference type="ARBA" id="ARBA00023098"/>
    </source>
</evidence>
<dbReference type="NCBIfam" id="TIGR00530">
    <property type="entry name" value="AGP_acyltrn"/>
    <property type="match status" value="1"/>
</dbReference>
<keyword evidence="7" id="KW-1208">Phospholipid metabolism</keyword>
<evidence type="ECO:0000256" key="6">
    <source>
        <dbReference type="ARBA" id="ARBA00023315"/>
    </source>
</evidence>
<dbReference type="SUPFAM" id="SSF69593">
    <property type="entry name" value="Glycerol-3-phosphate (1)-acyltransferase"/>
    <property type="match status" value="1"/>
</dbReference>
<name>A0A176K337_9BACT</name>
<feature type="domain" description="Phospholipid/glycerol acyltransferase" evidence="9">
    <location>
        <begin position="81"/>
        <end position="195"/>
    </location>
</feature>
<comment type="domain">
    <text evidence="7">The HXXXXD motif is essential for acyltransferase activity and may constitute the binding site for the phosphate moiety of the glycerol-3-phosphate.</text>
</comment>
<dbReference type="SMART" id="SM00563">
    <property type="entry name" value="PlsC"/>
    <property type="match status" value="1"/>
</dbReference>